<evidence type="ECO:0000256" key="5">
    <source>
        <dbReference type="ARBA" id="ARBA00022553"/>
    </source>
</evidence>
<keyword evidence="6" id="KW-0808">Transferase</keyword>
<dbReference type="EMBL" id="JAPTSV010000016">
    <property type="protein sequence ID" value="KAJ1519581.1"/>
    <property type="molecule type" value="Genomic_DNA"/>
</dbReference>
<evidence type="ECO:0000256" key="15">
    <source>
        <dbReference type="ARBA" id="ARBA00083573"/>
    </source>
</evidence>
<dbReference type="SMART" id="SM00396">
    <property type="entry name" value="ZnF_UBR1"/>
    <property type="match status" value="1"/>
</dbReference>
<name>A0AAV7X1V4_9NEOP</name>
<evidence type="ECO:0000313" key="19">
    <source>
        <dbReference type="EMBL" id="KAJ1519581.1"/>
    </source>
</evidence>
<gene>
    <name evidence="19" type="ORF">ONE63_004856</name>
</gene>
<protein>
    <recommendedName>
        <fullName evidence="13">Putative E3 ubiquitin-protein ligase UBR7</fullName>
        <ecNumber evidence="3">2.3.2.27</ecNumber>
    </recommendedName>
    <alternativeName>
        <fullName evidence="14">N-recognin-7</fullName>
    </alternativeName>
    <alternativeName>
        <fullName evidence="15">RING-type E3 ubiquitin transferase UBR7</fullName>
    </alternativeName>
</protein>
<feature type="compositionally biased region" description="Polar residues" evidence="17">
    <location>
        <begin position="1"/>
        <end position="10"/>
    </location>
</feature>
<evidence type="ECO:0000256" key="13">
    <source>
        <dbReference type="ARBA" id="ARBA00071060"/>
    </source>
</evidence>
<dbReference type="SMART" id="SM00249">
    <property type="entry name" value="PHD"/>
    <property type="match status" value="1"/>
</dbReference>
<proteinExistence type="predicted"/>
<evidence type="ECO:0000256" key="8">
    <source>
        <dbReference type="ARBA" id="ARBA00022771"/>
    </source>
</evidence>
<keyword evidence="10" id="KW-0862">Zinc</keyword>
<evidence type="ECO:0000259" key="18">
    <source>
        <dbReference type="PROSITE" id="PS51157"/>
    </source>
</evidence>
<feature type="zinc finger region" description="UBR-type" evidence="16">
    <location>
        <begin position="51"/>
        <end position="125"/>
    </location>
</feature>
<reference evidence="19" key="1">
    <citation type="submission" date="2022-12" db="EMBL/GenBank/DDBJ databases">
        <title>Chromosome-level genome assembly of the bean flower thrips Megalurothrips usitatus.</title>
        <authorList>
            <person name="Ma L."/>
            <person name="Liu Q."/>
            <person name="Li H."/>
            <person name="Cai W."/>
        </authorList>
    </citation>
    <scope>NUCLEOTIDE SEQUENCE</scope>
    <source>
        <strain evidence="19">Cailab_2022a</strain>
    </source>
</reference>
<dbReference type="InterPro" id="IPR040204">
    <property type="entry name" value="UBR7"/>
</dbReference>
<feature type="region of interest" description="Disordered" evidence="17">
    <location>
        <begin position="1"/>
        <end position="24"/>
    </location>
</feature>
<evidence type="ECO:0000256" key="3">
    <source>
        <dbReference type="ARBA" id="ARBA00012483"/>
    </source>
</evidence>
<accession>A0AAV7X1V4</accession>
<feature type="domain" description="UBR-type" evidence="18">
    <location>
        <begin position="51"/>
        <end position="125"/>
    </location>
</feature>
<dbReference type="SUPFAM" id="SSF57903">
    <property type="entry name" value="FYVE/PHD zinc finger"/>
    <property type="match status" value="1"/>
</dbReference>
<dbReference type="GO" id="GO:0005737">
    <property type="term" value="C:cytoplasm"/>
    <property type="evidence" value="ECO:0007669"/>
    <property type="project" value="TreeGrafter"/>
</dbReference>
<evidence type="ECO:0000256" key="14">
    <source>
        <dbReference type="ARBA" id="ARBA00078314"/>
    </source>
</evidence>
<dbReference type="PROSITE" id="PS51157">
    <property type="entry name" value="ZF_UBR"/>
    <property type="match status" value="1"/>
</dbReference>
<organism evidence="19 20">
    <name type="scientific">Megalurothrips usitatus</name>
    <name type="common">bean blossom thrips</name>
    <dbReference type="NCBI Taxonomy" id="439358"/>
    <lineage>
        <taxon>Eukaryota</taxon>
        <taxon>Metazoa</taxon>
        <taxon>Ecdysozoa</taxon>
        <taxon>Arthropoda</taxon>
        <taxon>Hexapoda</taxon>
        <taxon>Insecta</taxon>
        <taxon>Pterygota</taxon>
        <taxon>Neoptera</taxon>
        <taxon>Paraneoptera</taxon>
        <taxon>Thysanoptera</taxon>
        <taxon>Terebrantia</taxon>
        <taxon>Thripoidea</taxon>
        <taxon>Thripidae</taxon>
        <taxon>Megalurothrips</taxon>
    </lineage>
</organism>
<evidence type="ECO:0000256" key="9">
    <source>
        <dbReference type="ARBA" id="ARBA00022786"/>
    </source>
</evidence>
<dbReference type="CDD" id="cd15542">
    <property type="entry name" value="PHD_UBR7"/>
    <property type="match status" value="1"/>
</dbReference>
<evidence type="ECO:0000256" key="1">
    <source>
        <dbReference type="ARBA" id="ARBA00000900"/>
    </source>
</evidence>
<keyword evidence="20" id="KW-1185">Reference proteome</keyword>
<keyword evidence="9" id="KW-0833">Ubl conjugation pathway</keyword>
<evidence type="ECO:0000256" key="6">
    <source>
        <dbReference type="ARBA" id="ARBA00022679"/>
    </source>
</evidence>
<evidence type="ECO:0000256" key="7">
    <source>
        <dbReference type="ARBA" id="ARBA00022723"/>
    </source>
</evidence>
<comment type="function">
    <text evidence="12">E3 ubiquitin-protein ligase which is a component of the N-end rule pathway. Recognizes and binds to proteins bearing specific N-terminal residues that are destabilizing according to the N-end rule, leading to their ubiquitination and subsequent degradation.</text>
</comment>
<dbReference type="Gene3D" id="3.30.40.10">
    <property type="entry name" value="Zinc/RING finger domain, C3HC4 (zinc finger)"/>
    <property type="match status" value="1"/>
</dbReference>
<evidence type="ECO:0000256" key="12">
    <source>
        <dbReference type="ARBA" id="ARBA00055627"/>
    </source>
</evidence>
<comment type="caution">
    <text evidence="19">The sequence shown here is derived from an EMBL/GenBank/DDBJ whole genome shotgun (WGS) entry which is preliminary data.</text>
</comment>
<dbReference type="FunFam" id="3.30.40.10:FF:000183">
    <property type="entry name" value="putative E3 ubiquitin-protein ligase UBR7"/>
    <property type="match status" value="1"/>
</dbReference>
<keyword evidence="5" id="KW-0597">Phosphoprotein</keyword>
<dbReference type="InterPro" id="IPR003126">
    <property type="entry name" value="Znf_UBR"/>
</dbReference>
<dbReference type="InterPro" id="IPR011011">
    <property type="entry name" value="Znf_FYVE_PHD"/>
</dbReference>
<keyword evidence="11" id="KW-0832">Ubl conjugation</keyword>
<keyword evidence="7" id="KW-0479">Metal-binding</keyword>
<evidence type="ECO:0000256" key="4">
    <source>
        <dbReference type="ARBA" id="ARBA00022499"/>
    </source>
</evidence>
<dbReference type="PANTHER" id="PTHR13513">
    <property type="entry name" value="E3 UBIQUITIN-PROTEIN LIGASE UBR7"/>
    <property type="match status" value="1"/>
</dbReference>
<evidence type="ECO:0000313" key="20">
    <source>
        <dbReference type="Proteomes" id="UP001075354"/>
    </source>
</evidence>
<sequence>MAEKSTSSGPVANGHDAEDDESNAITMVDVLKEETELEEDANAVLGGSDPQNCTYPRGHVKRQAIYACTTCIPAAPDQKPGGICLACSYSCHEGHDLVELYTKRNFRCDCGNSLFGGNKCNLEPGKEINEKNKYNQNFLGVYCTCKRPYPDPEDTNDDEMIQCIMCEDWYHGRHLGVNKAVPSEYGEMICEQCMSDHSFLWHYAGLCCEYFTIWTRNLF</sequence>
<keyword evidence="4" id="KW-1017">Isopeptide bond</keyword>
<evidence type="ECO:0000256" key="11">
    <source>
        <dbReference type="ARBA" id="ARBA00022843"/>
    </source>
</evidence>
<evidence type="ECO:0000256" key="17">
    <source>
        <dbReference type="SAM" id="MobiDB-lite"/>
    </source>
</evidence>
<evidence type="ECO:0000256" key="2">
    <source>
        <dbReference type="ARBA" id="ARBA00004906"/>
    </source>
</evidence>
<dbReference type="InterPro" id="IPR001965">
    <property type="entry name" value="Znf_PHD"/>
</dbReference>
<evidence type="ECO:0000256" key="10">
    <source>
        <dbReference type="ARBA" id="ARBA00022833"/>
    </source>
</evidence>
<keyword evidence="8" id="KW-0863">Zinc-finger</keyword>
<dbReference type="Proteomes" id="UP001075354">
    <property type="component" value="Chromosome 16"/>
</dbReference>
<dbReference type="GO" id="GO:0061630">
    <property type="term" value="F:ubiquitin protein ligase activity"/>
    <property type="evidence" value="ECO:0007669"/>
    <property type="project" value="UniProtKB-EC"/>
</dbReference>
<comment type="catalytic activity">
    <reaction evidence="1">
        <text>S-ubiquitinyl-[E2 ubiquitin-conjugating enzyme]-L-cysteine + [acceptor protein]-L-lysine = [E2 ubiquitin-conjugating enzyme]-L-cysteine + N(6)-ubiquitinyl-[acceptor protein]-L-lysine.</text>
        <dbReference type="EC" id="2.3.2.27"/>
    </reaction>
</comment>
<evidence type="ECO:0000256" key="16">
    <source>
        <dbReference type="PROSITE-ProRule" id="PRU00508"/>
    </source>
</evidence>
<dbReference type="EC" id="2.3.2.27" evidence="3"/>
<dbReference type="CDD" id="cd19677">
    <property type="entry name" value="UBR-box_UBR7"/>
    <property type="match status" value="1"/>
</dbReference>
<dbReference type="InterPro" id="IPR013083">
    <property type="entry name" value="Znf_RING/FYVE/PHD"/>
</dbReference>
<dbReference type="AlphaFoldDB" id="A0AAV7X1V4"/>
<dbReference type="PANTHER" id="PTHR13513:SF9">
    <property type="entry name" value="E3 UBIQUITIN-PROTEIN LIGASE UBR7-RELATED"/>
    <property type="match status" value="1"/>
</dbReference>
<dbReference type="GO" id="GO:0008270">
    <property type="term" value="F:zinc ion binding"/>
    <property type="evidence" value="ECO:0007669"/>
    <property type="project" value="UniProtKB-KW"/>
</dbReference>
<comment type="pathway">
    <text evidence="2">Protein modification; protein ubiquitination.</text>
</comment>
<dbReference type="InterPro" id="IPR047506">
    <property type="entry name" value="UBR7-like_UBR-box"/>
</dbReference>
<dbReference type="Pfam" id="PF02207">
    <property type="entry name" value="zf-UBR"/>
    <property type="match status" value="1"/>
</dbReference>